<feature type="domain" description="HAT C-terminal dimerisation" evidence="1">
    <location>
        <begin position="183"/>
        <end position="229"/>
    </location>
</feature>
<dbReference type="Pfam" id="PF05699">
    <property type="entry name" value="Dimer_Tnp_hAT"/>
    <property type="match status" value="1"/>
</dbReference>
<proteinExistence type="predicted"/>
<dbReference type="InterPro" id="IPR012337">
    <property type="entry name" value="RNaseH-like_sf"/>
</dbReference>
<dbReference type="GO" id="GO:0046983">
    <property type="term" value="F:protein dimerization activity"/>
    <property type="evidence" value="ECO:0007669"/>
    <property type="project" value="InterPro"/>
</dbReference>
<comment type="caution">
    <text evidence="2">The sequence shown here is derived from an EMBL/GenBank/DDBJ whole genome shotgun (WGS) entry which is preliminary data.</text>
</comment>
<evidence type="ECO:0000313" key="3">
    <source>
        <dbReference type="Proteomes" id="UP000826195"/>
    </source>
</evidence>
<dbReference type="AlphaFoldDB" id="A0AAV7J6Q9"/>
<keyword evidence="3" id="KW-1185">Reference proteome</keyword>
<dbReference type="EMBL" id="JAHXZJ010000001">
    <property type="protein sequence ID" value="KAH0567959.1"/>
    <property type="molecule type" value="Genomic_DNA"/>
</dbReference>
<organism evidence="2 3">
    <name type="scientific">Cotesia glomerata</name>
    <name type="common">Lepidopteran parasitic wasp</name>
    <name type="synonym">Apanteles glomeratus</name>
    <dbReference type="NCBI Taxonomy" id="32391"/>
    <lineage>
        <taxon>Eukaryota</taxon>
        <taxon>Metazoa</taxon>
        <taxon>Ecdysozoa</taxon>
        <taxon>Arthropoda</taxon>
        <taxon>Hexapoda</taxon>
        <taxon>Insecta</taxon>
        <taxon>Pterygota</taxon>
        <taxon>Neoptera</taxon>
        <taxon>Endopterygota</taxon>
        <taxon>Hymenoptera</taxon>
        <taxon>Apocrita</taxon>
        <taxon>Ichneumonoidea</taxon>
        <taxon>Braconidae</taxon>
        <taxon>Microgastrinae</taxon>
        <taxon>Cotesia</taxon>
    </lineage>
</organism>
<dbReference type="Proteomes" id="UP000826195">
    <property type="component" value="Unassembled WGS sequence"/>
</dbReference>
<name>A0AAV7J6Q9_COTGL</name>
<gene>
    <name evidence="2" type="ORF">KQX54_016784</name>
</gene>
<evidence type="ECO:0000313" key="2">
    <source>
        <dbReference type="EMBL" id="KAH0567959.1"/>
    </source>
</evidence>
<accession>A0AAV7J6Q9</accession>
<dbReference type="InterPro" id="IPR008906">
    <property type="entry name" value="HATC_C_dom"/>
</dbReference>
<dbReference type="PANTHER" id="PTHR46880:SF5">
    <property type="entry name" value="DUF4371 DOMAIN-CONTAINING PROTEIN"/>
    <property type="match status" value="1"/>
</dbReference>
<sequence length="267" mass="30805">MSQSNVKELIPLLDDNNEMRRTVTGNYLFILKPDGVIISIEPVHIVDADEDLSSDTSLENSFLLIDEEVHKFEIKEKEFLTVIRDFYIELANLIKRYFKFDDDLYSIISIVSPKEAQKFSKKSLQDVLIRFPNLKDYVNPQALDQEWREHALLDYEKLGLDSDQIAEKYWVKVFNLKNKLGATLFPNLKIVMRLLLALPFSNASVERVFSALKICKTDLRNRMDTSTIVNSLVIRESIEKDGGCKAFNPSMKMINTATWPKKSEDST</sequence>
<protein>
    <recommendedName>
        <fullName evidence="1">HAT C-terminal dimerisation domain-containing protein</fullName>
    </recommendedName>
</protein>
<dbReference type="SUPFAM" id="SSF53098">
    <property type="entry name" value="Ribonuclease H-like"/>
    <property type="match status" value="1"/>
</dbReference>
<dbReference type="PANTHER" id="PTHR46880">
    <property type="entry name" value="RAS-ASSOCIATING DOMAIN-CONTAINING PROTEIN"/>
    <property type="match status" value="1"/>
</dbReference>
<evidence type="ECO:0000259" key="1">
    <source>
        <dbReference type="Pfam" id="PF05699"/>
    </source>
</evidence>
<reference evidence="2 3" key="1">
    <citation type="journal article" date="2021" name="J. Hered.">
        <title>A chromosome-level genome assembly of the parasitoid wasp, Cotesia glomerata (Hymenoptera: Braconidae).</title>
        <authorList>
            <person name="Pinto B.J."/>
            <person name="Weis J.J."/>
            <person name="Gamble T."/>
            <person name="Ode P.J."/>
            <person name="Paul R."/>
            <person name="Zaspel J.M."/>
        </authorList>
    </citation>
    <scope>NUCLEOTIDE SEQUENCE [LARGE SCALE GENOMIC DNA]</scope>
    <source>
        <strain evidence="2">CgM1</strain>
    </source>
</reference>